<evidence type="ECO:0000256" key="1">
    <source>
        <dbReference type="ARBA" id="ARBA00038283"/>
    </source>
</evidence>
<feature type="domain" description="Initiator Rep protein WH1" evidence="2">
    <location>
        <begin position="86"/>
        <end position="215"/>
    </location>
</feature>
<dbReference type="EMBL" id="JABDYC010000001">
    <property type="protein sequence ID" value="MBX5021152.1"/>
    <property type="molecule type" value="Genomic_DNA"/>
</dbReference>
<evidence type="ECO:0000259" key="2">
    <source>
        <dbReference type="Pfam" id="PF01051"/>
    </source>
</evidence>
<proteinExistence type="inferred from homology"/>
<dbReference type="GO" id="GO:0006270">
    <property type="term" value="P:DNA replication initiation"/>
    <property type="evidence" value="ECO:0007669"/>
    <property type="project" value="InterPro"/>
</dbReference>
<sequence length="535" mass="60421">MRHSAGGQILFLEERRYRMRNSFRRRPTAKLPITGADRTGVQGDLSAVLDKNRVEKEDPRVERPLVMIRSIRYVGETEGATPAEAMSAKSHALYEYLMASARIEIAATSEHSVPFTDAMAFLDTPRSDRIREYIDAINKTYVSYDFTEMDGTRRASNRIQLLACEDITLPSGERIIGYRMHPSVRKVILAATQYAHLEVAAFARFRCKYSARLYPKLAYVAGLDEQHPTFYKPEELADELGYVSKKGNFHWGHFENDCLKPAMDDMFGAEDGSTNAKVRRFVANYELRRAASRGRPVESIVFHVGRAAKHIGEEQKPKVVSLDRARTRKIFEKAGLDHVTETPNEELLAQAAGRMKVGIVLIAQRWAATMSLAKEDPDLLIGSLGLLTGHQILNTLASEGVRAAFTKWLTDWKEPTGISYRPGRKPSPKAAELAATLAPPLKPVADNDVDFYAASVIRVEFDDEPRTTHWIQTEVIDKLRESHLLEMGETKTLRLEWNIGGSLVHKEITAPMLEHTIRCILMRHREIIDAVEYFA</sequence>
<name>A0A9Q3M711_9HYPH</name>
<dbReference type="Pfam" id="PF01051">
    <property type="entry name" value="Rep3_N"/>
    <property type="match status" value="1"/>
</dbReference>
<dbReference type="InterPro" id="IPR036390">
    <property type="entry name" value="WH_DNA-bd_sf"/>
</dbReference>
<organism evidence="3 4">
    <name type="scientific">Rhizobium lentis</name>
    <dbReference type="NCBI Taxonomy" id="1138194"/>
    <lineage>
        <taxon>Bacteria</taxon>
        <taxon>Pseudomonadati</taxon>
        <taxon>Pseudomonadota</taxon>
        <taxon>Alphaproteobacteria</taxon>
        <taxon>Hyphomicrobiales</taxon>
        <taxon>Rhizobiaceae</taxon>
        <taxon>Rhizobium/Agrobacterium group</taxon>
        <taxon>Rhizobium</taxon>
    </lineage>
</organism>
<dbReference type="GO" id="GO:0003887">
    <property type="term" value="F:DNA-directed DNA polymerase activity"/>
    <property type="evidence" value="ECO:0007669"/>
    <property type="project" value="InterPro"/>
</dbReference>
<evidence type="ECO:0000313" key="3">
    <source>
        <dbReference type="EMBL" id="MBX5021152.1"/>
    </source>
</evidence>
<gene>
    <name evidence="3" type="ORF">HJB63_00895</name>
</gene>
<accession>A0A9Q3M711</accession>
<dbReference type="Proteomes" id="UP000749740">
    <property type="component" value="Unassembled WGS sequence"/>
</dbReference>
<dbReference type="SUPFAM" id="SSF46785">
    <property type="entry name" value="Winged helix' DNA-binding domain"/>
    <property type="match status" value="1"/>
</dbReference>
<comment type="caution">
    <text evidence="3">The sequence shown here is derived from an EMBL/GenBank/DDBJ whole genome shotgun (WGS) entry which is preliminary data.</text>
</comment>
<evidence type="ECO:0000313" key="4">
    <source>
        <dbReference type="Proteomes" id="UP000749740"/>
    </source>
</evidence>
<comment type="similarity">
    <text evidence="1">Belongs to the initiator RepB protein family.</text>
</comment>
<dbReference type="AlphaFoldDB" id="A0A9Q3M711"/>
<dbReference type="RefSeq" id="WP_221133301.1">
    <property type="nucleotide sequence ID" value="NZ_JABDYC010000001.1"/>
</dbReference>
<dbReference type="InterPro" id="IPR000525">
    <property type="entry name" value="Initiator_Rep_WH1"/>
</dbReference>
<reference evidence="3" key="1">
    <citation type="submission" date="2020-04" db="EMBL/GenBank/DDBJ databases">
        <title>Global-level population genomics: horizontal gene transfer, symbiosis and evolution in Rhizobia.</title>
        <authorList>
            <person name="Gai Y."/>
        </authorList>
    </citation>
    <scope>NUCLEOTIDE SEQUENCE</scope>
    <source>
        <strain evidence="3">BLR57</strain>
    </source>
</reference>
<protein>
    <submittedName>
        <fullName evidence="3">Replication initiation protein</fullName>
    </submittedName>
</protein>